<feature type="region of interest" description="Disordered" evidence="4">
    <location>
        <begin position="56"/>
        <end position="81"/>
    </location>
</feature>
<feature type="domain" description="FAM192A/Fyv6 N-terminal" evidence="5">
    <location>
        <begin position="36"/>
        <end position="143"/>
    </location>
</feature>
<feature type="compositionally biased region" description="Low complexity" evidence="4">
    <location>
        <begin position="13"/>
        <end position="42"/>
    </location>
</feature>
<evidence type="ECO:0000313" key="6">
    <source>
        <dbReference type="EMBL" id="KAK4153468.1"/>
    </source>
</evidence>
<dbReference type="GO" id="GO:0005634">
    <property type="term" value="C:nucleus"/>
    <property type="evidence" value="ECO:0007669"/>
    <property type="project" value="UniProtKB-SubCell"/>
</dbReference>
<feature type="region of interest" description="Disordered" evidence="4">
    <location>
        <begin position="1"/>
        <end position="42"/>
    </location>
</feature>
<evidence type="ECO:0000256" key="2">
    <source>
        <dbReference type="ARBA" id="ARBA00023242"/>
    </source>
</evidence>
<dbReference type="PANTHER" id="PTHR13495">
    <property type="entry name" value="NEFA-INTERACTING NUCLEAR PROTEIN NIP30"/>
    <property type="match status" value="1"/>
</dbReference>
<feature type="compositionally biased region" description="Basic and acidic residues" evidence="4">
    <location>
        <begin position="58"/>
        <end position="81"/>
    </location>
</feature>
<dbReference type="AlphaFoldDB" id="A0AAN6VKY8"/>
<dbReference type="Pfam" id="PF10187">
    <property type="entry name" value="FAM192A_Fyv6_N"/>
    <property type="match status" value="1"/>
</dbReference>
<keyword evidence="7" id="KW-1185">Reference proteome</keyword>
<evidence type="ECO:0000256" key="1">
    <source>
        <dbReference type="ARBA" id="ARBA00004123"/>
    </source>
</evidence>
<evidence type="ECO:0000259" key="5">
    <source>
        <dbReference type="Pfam" id="PF10187"/>
    </source>
</evidence>
<protein>
    <submittedName>
        <fullName evidence="6">N-terminal domain of NEFA-interacting nuclear protein NIP30-domain-containing protein</fullName>
    </submittedName>
</protein>
<keyword evidence="2" id="KW-0539">Nucleus</keyword>
<evidence type="ECO:0000256" key="4">
    <source>
        <dbReference type="SAM" id="MobiDB-lite"/>
    </source>
</evidence>
<dbReference type="InterPro" id="IPR019331">
    <property type="entry name" value="FAM192A/Fyv6_N"/>
</dbReference>
<reference evidence="6" key="2">
    <citation type="submission" date="2023-05" db="EMBL/GenBank/DDBJ databases">
        <authorList>
            <consortium name="Lawrence Berkeley National Laboratory"/>
            <person name="Steindorff A."/>
            <person name="Hensen N."/>
            <person name="Bonometti L."/>
            <person name="Westerberg I."/>
            <person name="Brannstrom I.O."/>
            <person name="Guillou S."/>
            <person name="Cros-Aarteil S."/>
            <person name="Calhoun S."/>
            <person name="Haridas S."/>
            <person name="Kuo A."/>
            <person name="Mondo S."/>
            <person name="Pangilinan J."/>
            <person name="Riley R."/>
            <person name="Labutti K."/>
            <person name="Andreopoulos B."/>
            <person name="Lipzen A."/>
            <person name="Chen C."/>
            <person name="Yanf M."/>
            <person name="Daum C."/>
            <person name="Ng V."/>
            <person name="Clum A."/>
            <person name="Ohm R."/>
            <person name="Martin F."/>
            <person name="Silar P."/>
            <person name="Natvig D."/>
            <person name="Lalanne C."/>
            <person name="Gautier V."/>
            <person name="Ament-Velasquez S.L."/>
            <person name="Kruys A."/>
            <person name="Hutchinson M.I."/>
            <person name="Powell A.J."/>
            <person name="Barry K."/>
            <person name="Miller A.N."/>
            <person name="Grigoriev I.V."/>
            <person name="Debuchy R."/>
            <person name="Gladieux P."/>
            <person name="Thoren M.H."/>
            <person name="Johannesson H."/>
        </authorList>
    </citation>
    <scope>NUCLEOTIDE SEQUENCE</scope>
    <source>
        <strain evidence="6">CBS 538.74</strain>
    </source>
</reference>
<comment type="subcellular location">
    <subcellularLocation>
        <location evidence="1">Nucleus</location>
    </subcellularLocation>
</comment>
<dbReference type="PANTHER" id="PTHR13495:SF0">
    <property type="entry name" value="PSME3-INTERACTING PROTEIN"/>
    <property type="match status" value="1"/>
</dbReference>
<proteinExistence type="predicted"/>
<evidence type="ECO:0000313" key="7">
    <source>
        <dbReference type="Proteomes" id="UP001302745"/>
    </source>
</evidence>
<dbReference type="InterPro" id="IPR039845">
    <property type="entry name" value="FAM192A"/>
</dbReference>
<dbReference type="EMBL" id="MU856939">
    <property type="protein sequence ID" value="KAK4153468.1"/>
    <property type="molecule type" value="Genomic_DNA"/>
</dbReference>
<keyword evidence="3" id="KW-0175">Coiled coil</keyword>
<organism evidence="6 7">
    <name type="scientific">Chaetomidium leptoderma</name>
    <dbReference type="NCBI Taxonomy" id="669021"/>
    <lineage>
        <taxon>Eukaryota</taxon>
        <taxon>Fungi</taxon>
        <taxon>Dikarya</taxon>
        <taxon>Ascomycota</taxon>
        <taxon>Pezizomycotina</taxon>
        <taxon>Sordariomycetes</taxon>
        <taxon>Sordariomycetidae</taxon>
        <taxon>Sordariales</taxon>
        <taxon>Chaetomiaceae</taxon>
        <taxon>Chaetomidium</taxon>
    </lineage>
</organism>
<name>A0AAN6VKY8_9PEZI</name>
<accession>A0AAN6VKY8</accession>
<gene>
    <name evidence="6" type="ORF">C8A00DRAFT_33758</name>
</gene>
<dbReference type="Proteomes" id="UP001302745">
    <property type="component" value="Unassembled WGS sequence"/>
</dbReference>
<feature type="coiled-coil region" evidence="3">
    <location>
        <begin position="114"/>
        <end position="141"/>
    </location>
</feature>
<sequence>MSSRFVSAGAIDATTGEAAATTTTAPTPSTTTSSTATTATTATTAKQAEWAAVTAQLETDRRLRDEARRQREQGGTEEKSLYDTLQANKAAKQAAFDEAHRLRNQFRALDDDEVDFLEEVREKKRREEAEARREVERGLEEFRRRAAGVF</sequence>
<feature type="non-terminal residue" evidence="6">
    <location>
        <position position="150"/>
    </location>
</feature>
<reference evidence="6" key="1">
    <citation type="journal article" date="2023" name="Mol. Phylogenet. Evol.">
        <title>Genome-scale phylogeny and comparative genomics of the fungal order Sordariales.</title>
        <authorList>
            <person name="Hensen N."/>
            <person name="Bonometti L."/>
            <person name="Westerberg I."/>
            <person name="Brannstrom I.O."/>
            <person name="Guillou S."/>
            <person name="Cros-Aarteil S."/>
            <person name="Calhoun S."/>
            <person name="Haridas S."/>
            <person name="Kuo A."/>
            <person name="Mondo S."/>
            <person name="Pangilinan J."/>
            <person name="Riley R."/>
            <person name="LaButti K."/>
            <person name="Andreopoulos B."/>
            <person name="Lipzen A."/>
            <person name="Chen C."/>
            <person name="Yan M."/>
            <person name="Daum C."/>
            <person name="Ng V."/>
            <person name="Clum A."/>
            <person name="Steindorff A."/>
            <person name="Ohm R.A."/>
            <person name="Martin F."/>
            <person name="Silar P."/>
            <person name="Natvig D.O."/>
            <person name="Lalanne C."/>
            <person name="Gautier V."/>
            <person name="Ament-Velasquez S.L."/>
            <person name="Kruys A."/>
            <person name="Hutchinson M.I."/>
            <person name="Powell A.J."/>
            <person name="Barry K."/>
            <person name="Miller A.N."/>
            <person name="Grigoriev I.V."/>
            <person name="Debuchy R."/>
            <person name="Gladieux P."/>
            <person name="Hiltunen Thoren M."/>
            <person name="Johannesson H."/>
        </authorList>
    </citation>
    <scope>NUCLEOTIDE SEQUENCE</scope>
    <source>
        <strain evidence="6">CBS 538.74</strain>
    </source>
</reference>
<comment type="caution">
    <text evidence="6">The sequence shown here is derived from an EMBL/GenBank/DDBJ whole genome shotgun (WGS) entry which is preliminary data.</text>
</comment>
<evidence type="ECO:0000256" key="3">
    <source>
        <dbReference type="SAM" id="Coils"/>
    </source>
</evidence>